<keyword evidence="1" id="KW-0812">Transmembrane</keyword>
<proteinExistence type="predicted"/>
<keyword evidence="2" id="KW-0808">Transferase</keyword>
<dbReference type="EMBL" id="LCDD01000016">
    <property type="protein sequence ID" value="KKS46511.1"/>
    <property type="molecule type" value="Genomic_DNA"/>
</dbReference>
<gene>
    <name evidence="2" type="ORF">UV09_C0016G0001</name>
</gene>
<keyword evidence="2" id="KW-0418">Kinase</keyword>
<dbReference type="AlphaFoldDB" id="A0A0G1BJP3"/>
<name>A0A0G1BJP3_9BACT</name>
<feature type="non-terminal residue" evidence="2">
    <location>
        <position position="186"/>
    </location>
</feature>
<comment type="caution">
    <text evidence="2">The sequence shown here is derived from an EMBL/GenBank/DDBJ whole genome shotgun (WGS) entry which is preliminary data.</text>
</comment>
<evidence type="ECO:0000313" key="3">
    <source>
        <dbReference type="Proteomes" id="UP000034320"/>
    </source>
</evidence>
<accession>A0A0G1BJP3</accession>
<feature type="transmembrane region" description="Helical" evidence="1">
    <location>
        <begin position="12"/>
        <end position="32"/>
    </location>
</feature>
<dbReference type="Proteomes" id="UP000034320">
    <property type="component" value="Unassembled WGS sequence"/>
</dbReference>
<reference evidence="2 3" key="1">
    <citation type="journal article" date="2015" name="Nature">
        <title>rRNA introns, odd ribosomes, and small enigmatic genomes across a large radiation of phyla.</title>
        <authorList>
            <person name="Brown C.T."/>
            <person name="Hug L.A."/>
            <person name="Thomas B.C."/>
            <person name="Sharon I."/>
            <person name="Castelle C.J."/>
            <person name="Singh A."/>
            <person name="Wilkins M.J."/>
            <person name="Williams K.H."/>
            <person name="Banfield J.F."/>
        </authorList>
    </citation>
    <scope>NUCLEOTIDE SEQUENCE [LARGE SCALE GENOMIC DNA]</scope>
</reference>
<feature type="transmembrane region" description="Helical" evidence="1">
    <location>
        <begin position="165"/>
        <end position="185"/>
    </location>
</feature>
<evidence type="ECO:0000256" key="1">
    <source>
        <dbReference type="SAM" id="Phobius"/>
    </source>
</evidence>
<keyword evidence="1" id="KW-1133">Transmembrane helix</keyword>
<dbReference type="InterPro" id="IPR029151">
    <property type="entry name" value="Sensor-like_sf"/>
</dbReference>
<evidence type="ECO:0000313" key="2">
    <source>
        <dbReference type="EMBL" id="KKS46511.1"/>
    </source>
</evidence>
<dbReference type="SUPFAM" id="SSF103190">
    <property type="entry name" value="Sensory domain-like"/>
    <property type="match status" value="1"/>
</dbReference>
<keyword evidence="1" id="KW-0472">Membrane</keyword>
<dbReference type="GO" id="GO:0016301">
    <property type="term" value="F:kinase activity"/>
    <property type="evidence" value="ECO:0007669"/>
    <property type="project" value="UniProtKB-KW"/>
</dbReference>
<protein>
    <submittedName>
        <fullName evidence="2">Integral membrane sensor signal transduction histidine kinase</fullName>
    </submittedName>
</protein>
<sequence length="186" mass="20911">MNYRSIKFRLTLWYTLAFLLAATIIFAGFFWLTGQVLFQQTDSSLISHGNKVVEVVAKQGRDMHEIFAQRAFIYEFSEIPGMLVIIMNPEGDIISSSLMNSFDRNSFAVMHRDAVSSRKYILTNTKLGNQSLRFYSSPVYANSQLLGVVLVGHPIDVIQSSLNKLSLALVATFLIMLLPTLLGGYF</sequence>
<organism evidence="2 3">
    <name type="scientific">Candidatus Gottesmanbacteria bacterium GW2011_GWA2_42_18</name>
    <dbReference type="NCBI Taxonomy" id="1618442"/>
    <lineage>
        <taxon>Bacteria</taxon>
        <taxon>Candidatus Gottesmaniibacteriota</taxon>
    </lineage>
</organism>